<dbReference type="GO" id="GO:0016813">
    <property type="term" value="F:hydrolase activity, acting on carbon-nitrogen (but not peptide) bonds, in linear amidines"/>
    <property type="evidence" value="ECO:0007669"/>
    <property type="project" value="InterPro"/>
</dbReference>
<dbReference type="Pfam" id="PF01546">
    <property type="entry name" value="Peptidase_M20"/>
    <property type="match status" value="1"/>
</dbReference>
<dbReference type="InterPro" id="IPR011650">
    <property type="entry name" value="Peptidase_M20_dimer"/>
</dbReference>
<dbReference type="NCBIfam" id="NF006771">
    <property type="entry name" value="PRK09290.1-5"/>
    <property type="match status" value="1"/>
</dbReference>
<dbReference type="Gene3D" id="3.40.630.10">
    <property type="entry name" value="Zn peptidases"/>
    <property type="match status" value="1"/>
</dbReference>
<feature type="binding site" evidence="3">
    <location>
        <position position="43"/>
    </location>
    <ligand>
        <name>Zn(2+)</name>
        <dbReference type="ChEBI" id="CHEBI:29105"/>
        <label>1</label>
    </ligand>
</feature>
<keyword evidence="3" id="KW-0479">Metal-binding</keyword>
<dbReference type="PIRSF" id="PIRSF001235">
    <property type="entry name" value="Amidase_carbamoylase"/>
    <property type="match status" value="1"/>
</dbReference>
<dbReference type="Gene3D" id="3.30.70.360">
    <property type="match status" value="1"/>
</dbReference>
<feature type="binding site" evidence="3">
    <location>
        <position position="54"/>
    </location>
    <ligand>
        <name>Zn(2+)</name>
        <dbReference type="ChEBI" id="CHEBI:29105"/>
        <label>2</label>
    </ligand>
</feature>
<keyword evidence="3" id="KW-0862">Zinc</keyword>
<evidence type="ECO:0000256" key="3">
    <source>
        <dbReference type="PIRSR" id="PIRSR001235-1"/>
    </source>
</evidence>
<evidence type="ECO:0000313" key="5">
    <source>
        <dbReference type="EMBL" id="PRP95638.1"/>
    </source>
</evidence>
<gene>
    <name evidence="5" type="ORF">ENSA5_37710</name>
</gene>
<dbReference type="EMBL" id="PVNK01000167">
    <property type="protein sequence ID" value="PRP95638.1"/>
    <property type="molecule type" value="Genomic_DNA"/>
</dbReference>
<feature type="binding site" evidence="3">
    <location>
        <position position="54"/>
    </location>
    <ligand>
        <name>Zn(2+)</name>
        <dbReference type="ChEBI" id="CHEBI:29105"/>
        <label>1</label>
    </ligand>
</feature>
<comment type="cofactor">
    <cofactor evidence="3">
        <name>Zn(2+)</name>
        <dbReference type="ChEBI" id="CHEBI:29105"/>
    </cofactor>
    <text evidence="3">Binds 2 Zn(2+) ions per subunit.</text>
</comment>
<dbReference type="GO" id="GO:0046872">
    <property type="term" value="F:metal ion binding"/>
    <property type="evidence" value="ECO:0007669"/>
    <property type="project" value="UniProtKB-KW"/>
</dbReference>
<dbReference type="SUPFAM" id="SSF53187">
    <property type="entry name" value="Zn-dependent exopeptidases"/>
    <property type="match status" value="1"/>
</dbReference>
<feature type="binding site" evidence="3">
    <location>
        <position position="152"/>
    </location>
    <ligand>
        <name>Zn(2+)</name>
        <dbReference type="ChEBI" id="CHEBI:29105"/>
        <label>1</label>
    </ligand>
</feature>
<dbReference type="InterPro" id="IPR036264">
    <property type="entry name" value="Bact_exopeptidase_dim_dom"/>
</dbReference>
<evidence type="ECO:0000313" key="6">
    <source>
        <dbReference type="Proteomes" id="UP000237968"/>
    </source>
</evidence>
<feature type="domain" description="Peptidase M20 dimerisation" evidence="4">
    <location>
        <begin position="173"/>
        <end position="274"/>
    </location>
</feature>
<accession>A0A2S9XS02</accession>
<organism evidence="5 6">
    <name type="scientific">Enhygromyxa salina</name>
    <dbReference type="NCBI Taxonomy" id="215803"/>
    <lineage>
        <taxon>Bacteria</taxon>
        <taxon>Pseudomonadati</taxon>
        <taxon>Myxococcota</taxon>
        <taxon>Polyangia</taxon>
        <taxon>Nannocystales</taxon>
        <taxon>Nannocystaceae</taxon>
        <taxon>Enhygromyxa</taxon>
    </lineage>
</organism>
<dbReference type="PANTHER" id="PTHR32494">
    <property type="entry name" value="ALLANTOATE DEIMINASE-RELATED"/>
    <property type="match status" value="1"/>
</dbReference>
<name>A0A2S9XS02_9BACT</name>
<dbReference type="InterPro" id="IPR002933">
    <property type="entry name" value="Peptidase_M20"/>
</dbReference>
<comment type="caution">
    <text evidence="5">The sequence shown here is derived from an EMBL/GenBank/DDBJ whole genome shotgun (WGS) entry which is preliminary data.</text>
</comment>
<dbReference type="NCBIfam" id="TIGR01879">
    <property type="entry name" value="hydantase"/>
    <property type="match status" value="1"/>
</dbReference>
<evidence type="ECO:0000259" key="4">
    <source>
        <dbReference type="Pfam" id="PF07687"/>
    </source>
</evidence>
<reference evidence="5 6" key="1">
    <citation type="submission" date="2018-03" db="EMBL/GenBank/DDBJ databases">
        <title>Draft Genome Sequences of the Obligatory Marine Myxobacteria Enhygromyxa salina SWB005.</title>
        <authorList>
            <person name="Poehlein A."/>
            <person name="Moghaddam J.A."/>
            <person name="Harms H."/>
            <person name="Alanjari M."/>
            <person name="Koenig G.M."/>
            <person name="Daniel R."/>
            <person name="Schaeberle T.F."/>
        </authorList>
    </citation>
    <scope>NUCLEOTIDE SEQUENCE [LARGE SCALE GENOMIC DNA]</scope>
    <source>
        <strain evidence="5 6">SWB005</strain>
    </source>
</reference>
<keyword evidence="2 5" id="KW-0378">Hydrolase</keyword>
<dbReference type="Pfam" id="PF07687">
    <property type="entry name" value="M20_dimer"/>
    <property type="match status" value="1"/>
</dbReference>
<dbReference type="Proteomes" id="UP000237968">
    <property type="component" value="Unassembled WGS sequence"/>
</dbReference>
<evidence type="ECO:0000256" key="1">
    <source>
        <dbReference type="ARBA" id="ARBA00006153"/>
    </source>
</evidence>
<dbReference type="PANTHER" id="PTHR32494:SF5">
    <property type="entry name" value="ALLANTOATE AMIDOHYDROLASE"/>
    <property type="match status" value="1"/>
</dbReference>
<dbReference type="AlphaFoldDB" id="A0A2S9XS02"/>
<evidence type="ECO:0000256" key="2">
    <source>
        <dbReference type="ARBA" id="ARBA00022801"/>
    </source>
</evidence>
<sequence>MEARAWLRGRIEDAGLTAHQDGAANLHARLGWDGSPSYMIGSHIDTVPSGGPLDGALGVLVGLECLRRLHELDLPLRHPLECVAFSDEEGRFGGLLGSQAIAGQLSPADLHKARDLEGVSLIDAMASRGLDAMAALDARRSAESLLAYLELHIEQGPVLEARAATIGVVEGITGLFKWEIRMIGTPNHAGTTPMDLRHDAFTGVVEFAAAIPRLLDENGSARSRATIGRVELQPGSANTVPGRAICSLDVRDPNPEVLANLAEAMRRSLSALARRHGLMFEFEILSEVEPVACDAGLIERIDRAAEALGHERMRLPSGAVHDAQVMAKLTRVGMIFVPSLQGMSHSAAEWTAWEDIEAGANVALRVLGELVG</sequence>
<comment type="similarity">
    <text evidence="1">Belongs to the peptidase M20 family.</text>
</comment>
<feature type="binding site" evidence="3">
    <location>
        <position position="89"/>
    </location>
    <ligand>
        <name>Zn(2+)</name>
        <dbReference type="ChEBI" id="CHEBI:29105"/>
        <label>2</label>
    </ligand>
</feature>
<dbReference type="CDD" id="cd03884">
    <property type="entry name" value="M20_bAS"/>
    <property type="match status" value="1"/>
</dbReference>
<keyword evidence="6" id="KW-1185">Reference proteome</keyword>
<dbReference type="InterPro" id="IPR010158">
    <property type="entry name" value="Amidase_Cbmase"/>
</dbReference>
<dbReference type="EC" id="3.-.-.-" evidence="5"/>
<feature type="binding site" evidence="3">
    <location>
        <position position="345"/>
    </location>
    <ligand>
        <name>Zn(2+)</name>
        <dbReference type="ChEBI" id="CHEBI:29105"/>
        <label>2</label>
    </ligand>
</feature>
<proteinExistence type="inferred from homology"/>
<dbReference type="SUPFAM" id="SSF55031">
    <property type="entry name" value="Bacterial exopeptidase dimerisation domain"/>
    <property type="match status" value="1"/>
</dbReference>
<protein>
    <submittedName>
        <fullName evidence="5">Putative hydrolase</fullName>
        <ecNumber evidence="5">3.-.-.-</ecNumber>
    </submittedName>
</protein>